<reference evidence="1 2" key="1">
    <citation type="submission" date="2014-07" db="EMBL/GenBank/DDBJ databases">
        <title>Methanogenic archaea and the global carbon cycle.</title>
        <authorList>
            <person name="Henriksen J.R."/>
            <person name="Luke J."/>
            <person name="Reinhart S."/>
            <person name="Benedict M.N."/>
            <person name="Youngblut N.D."/>
            <person name="Metcalf M.E."/>
            <person name="Whitaker R.J."/>
            <person name="Metcalf W.W."/>
        </authorList>
    </citation>
    <scope>NUCLEOTIDE SEQUENCE [LARGE SCALE GENOMIC DNA]</scope>
    <source>
        <strain evidence="1 2">HB-1</strain>
    </source>
</reference>
<dbReference type="Proteomes" id="UP000033101">
    <property type="component" value="Chromosome"/>
</dbReference>
<evidence type="ECO:0000313" key="1">
    <source>
        <dbReference type="EMBL" id="AKB77935.1"/>
    </source>
</evidence>
<name>A0A0E3WT53_9EURY</name>
<dbReference type="EMBL" id="CP009516">
    <property type="protein sequence ID" value="AKB77935.1"/>
    <property type="molecule type" value="Genomic_DNA"/>
</dbReference>
<dbReference type="GeneID" id="24830649"/>
<dbReference type="HOGENOM" id="CLU_917072_0_0_2"/>
<gene>
    <name evidence="1" type="ORF">MSHOH_1452</name>
</gene>
<proteinExistence type="predicted"/>
<dbReference type="OrthoDB" id="359438at2157"/>
<accession>A0A0E3WT53</accession>
<dbReference type="RefSeq" id="WP_048138663.1">
    <property type="nucleotide sequence ID" value="NZ_CP009516.1"/>
</dbReference>
<keyword evidence="2" id="KW-1185">Reference proteome</keyword>
<dbReference type="PATRIC" id="fig|1434110.4.peg.1807"/>
<evidence type="ECO:0000313" key="2">
    <source>
        <dbReference type="Proteomes" id="UP000033101"/>
    </source>
</evidence>
<dbReference type="STRING" id="1434110.MSHOH_1452"/>
<sequence>MADQIDQRKVKWIEYVDEATLGTTPNNPTMKAFPGELIDFEIDGGAEFDTYKIMKGPTDSDPLSCGVTRKTVEKEHTVKVTLKVTGMDLIPYVVMGSTTSTYTPGTTPHPVSIGAMIGTEFCVVKGCILTNHEVNFKDRKSVGELTLEFMGMERTDWGSDYIGTSSHASAVSEAPMQLGDVTSILYDTAAMSAIGGIVDSLKFGVKNNIEAVRDGSASWASKISSWNYTGREISVDLGCTLTSMYLSDEVLTGDNDHTLAFTLDGKTYTISSIAWTNAPGVKAAPAELIGMNLQNDAEAARLVVA</sequence>
<dbReference type="KEGG" id="mhor:MSHOH_1452"/>
<dbReference type="AlphaFoldDB" id="A0A0E3WT53"/>
<protein>
    <submittedName>
        <fullName evidence="1">Uncharacterized protein</fullName>
    </submittedName>
</protein>
<organism evidence="1 2">
    <name type="scientific">Methanosarcina horonobensis HB-1 = JCM 15518</name>
    <dbReference type="NCBI Taxonomy" id="1434110"/>
    <lineage>
        <taxon>Archaea</taxon>
        <taxon>Methanobacteriati</taxon>
        <taxon>Methanobacteriota</taxon>
        <taxon>Stenosarchaea group</taxon>
        <taxon>Methanomicrobia</taxon>
        <taxon>Methanosarcinales</taxon>
        <taxon>Methanosarcinaceae</taxon>
        <taxon>Methanosarcina</taxon>
    </lineage>
</organism>